<comment type="caution">
    <text evidence="2">The sequence shown here is derived from an EMBL/GenBank/DDBJ whole genome shotgun (WGS) entry which is preliminary data.</text>
</comment>
<dbReference type="AlphaFoldDB" id="A0A9N9LBC0"/>
<gene>
    <name evidence="2" type="ORF">HYALB_00011227</name>
</gene>
<dbReference type="Proteomes" id="UP000701801">
    <property type="component" value="Unassembled WGS sequence"/>
</dbReference>
<organism evidence="2 3">
    <name type="scientific">Hymenoscyphus albidus</name>
    <dbReference type="NCBI Taxonomy" id="595503"/>
    <lineage>
        <taxon>Eukaryota</taxon>
        <taxon>Fungi</taxon>
        <taxon>Dikarya</taxon>
        <taxon>Ascomycota</taxon>
        <taxon>Pezizomycotina</taxon>
        <taxon>Leotiomycetes</taxon>
        <taxon>Helotiales</taxon>
        <taxon>Helotiaceae</taxon>
        <taxon>Hymenoscyphus</taxon>
    </lineage>
</organism>
<evidence type="ECO:0000256" key="1">
    <source>
        <dbReference type="SAM" id="MobiDB-lite"/>
    </source>
</evidence>
<sequence length="114" mass="12966">MSRPTAQHLQNSREMRIRRRCLGPAHLDIDMRNQSRGSLSHPLQRLHDAEGRRGRSPSLAPRKDIALDLPNRFIESGEMEHSMVPEQVFGFRVDLTVHTQQGEGSEQLGFVVPC</sequence>
<evidence type="ECO:0000313" key="2">
    <source>
        <dbReference type="EMBL" id="CAG8972095.1"/>
    </source>
</evidence>
<feature type="region of interest" description="Disordered" evidence="1">
    <location>
        <begin position="31"/>
        <end position="62"/>
    </location>
</feature>
<proteinExistence type="predicted"/>
<keyword evidence="3" id="KW-1185">Reference proteome</keyword>
<protein>
    <submittedName>
        <fullName evidence="2">Uncharacterized protein</fullName>
    </submittedName>
</protein>
<name>A0A9N9LBC0_9HELO</name>
<reference evidence="2" key="1">
    <citation type="submission" date="2021-07" db="EMBL/GenBank/DDBJ databases">
        <authorList>
            <person name="Durling M."/>
        </authorList>
    </citation>
    <scope>NUCLEOTIDE SEQUENCE</scope>
</reference>
<accession>A0A9N9LBC0</accession>
<evidence type="ECO:0000313" key="3">
    <source>
        <dbReference type="Proteomes" id="UP000701801"/>
    </source>
</evidence>
<dbReference type="EMBL" id="CAJVRM010000034">
    <property type="protein sequence ID" value="CAG8972095.1"/>
    <property type="molecule type" value="Genomic_DNA"/>
</dbReference>